<dbReference type="EMBL" id="QWIN01001714">
    <property type="protein sequence ID" value="RMY37362.1"/>
    <property type="molecule type" value="Genomic_DNA"/>
</dbReference>
<sequence length="394" mass="42163">MRFRAQITNITTLTRFASSLATLGHIAWVRLNDTDCRFTVIPEKGSQVWSVLSPDSIFEEYTIQSAAEENAINLEVPLAELVRALRSAGNGGTGASVRLTKRDGMPVLRLSITTTTTTGGGANAAQGYPPTAPSSTATFPAPSAANDAEYFDGGGRRERETLVTQDIPIRVLAPQSVEGLHEPRCRDPDVHIVLPNLLQLKSISDRFTKLALASKSSTGGGRSKGGFLGGSAGGGGPKLELKANMHGCLRLSLHTDSLNISSLWTGLENPELDPEQTGQEGLANHPSTRMKGLGNSTGLSDEGWATVRVEGRDWGRVLSVGRLGGRVIACFCDENALILYVFLSDEGGGRGESVLTVSFLCMFLSAFTRSEDTQCKLAMLIIVFSQYYISSYST</sequence>
<dbReference type="InterPro" id="IPR007150">
    <property type="entry name" value="HUS1/Mec3"/>
</dbReference>
<reference evidence="6 7" key="1">
    <citation type="journal article" date="2018" name="BMC Genomics">
        <title>Genomic evidence for intraspecific hybridization in a clonal and extremely halotolerant yeast.</title>
        <authorList>
            <person name="Gostincar C."/>
            <person name="Stajich J.E."/>
            <person name="Zupancic J."/>
            <person name="Zalar P."/>
            <person name="Gunde-Cimerman N."/>
        </authorList>
    </citation>
    <scope>NUCLEOTIDE SEQUENCE [LARGE SCALE GENOMIC DNA]</scope>
    <source>
        <strain evidence="6 7">EXF-151</strain>
    </source>
</reference>
<comment type="subcellular location">
    <subcellularLocation>
        <location evidence="1">Nucleus</location>
    </subcellularLocation>
</comment>
<dbReference type="GO" id="GO:0035861">
    <property type="term" value="C:site of double-strand break"/>
    <property type="evidence" value="ECO:0007669"/>
    <property type="project" value="TreeGrafter"/>
</dbReference>
<keyword evidence="3" id="KW-0539">Nucleus</keyword>
<dbReference type="AlphaFoldDB" id="A0A3M7BC01"/>
<name>A0A3M7BC01_HORWE</name>
<dbReference type="GO" id="GO:0000724">
    <property type="term" value="P:double-strand break repair via homologous recombination"/>
    <property type="evidence" value="ECO:0007669"/>
    <property type="project" value="TreeGrafter"/>
</dbReference>
<dbReference type="GO" id="GO:0005730">
    <property type="term" value="C:nucleolus"/>
    <property type="evidence" value="ECO:0007669"/>
    <property type="project" value="InterPro"/>
</dbReference>
<dbReference type="GO" id="GO:0033314">
    <property type="term" value="P:mitotic DNA replication checkpoint signaling"/>
    <property type="evidence" value="ECO:0007669"/>
    <property type="project" value="TreeGrafter"/>
</dbReference>
<feature type="region of interest" description="Disordered" evidence="5">
    <location>
        <begin position="269"/>
        <end position="290"/>
    </location>
</feature>
<evidence type="ECO:0000313" key="7">
    <source>
        <dbReference type="Proteomes" id="UP000270230"/>
    </source>
</evidence>
<dbReference type="GO" id="GO:0030896">
    <property type="term" value="C:checkpoint clamp complex"/>
    <property type="evidence" value="ECO:0007669"/>
    <property type="project" value="InterPro"/>
</dbReference>
<dbReference type="Pfam" id="PF04005">
    <property type="entry name" value="Hus1"/>
    <property type="match status" value="1"/>
</dbReference>
<dbReference type="Proteomes" id="UP000270230">
    <property type="component" value="Unassembled WGS sequence"/>
</dbReference>
<comment type="similarity">
    <text evidence="2 4">Belongs to the HUS1 family.</text>
</comment>
<dbReference type="PIRSF" id="PIRSF011312">
    <property type="entry name" value="Cell_cycle_HUS1"/>
    <property type="match status" value="1"/>
</dbReference>
<dbReference type="PANTHER" id="PTHR12900">
    <property type="entry name" value="MITOTIC AND DNA DAMAGE CHECKPOINT PROTEIN HUS1"/>
    <property type="match status" value="1"/>
</dbReference>
<evidence type="ECO:0000256" key="5">
    <source>
        <dbReference type="SAM" id="MobiDB-lite"/>
    </source>
</evidence>
<protein>
    <recommendedName>
        <fullName evidence="4">Checkpoint protein</fullName>
    </recommendedName>
</protein>
<dbReference type="InterPro" id="IPR016580">
    <property type="entry name" value="HUS1"/>
</dbReference>
<dbReference type="GO" id="GO:0044778">
    <property type="term" value="P:meiotic DNA integrity checkpoint signaling"/>
    <property type="evidence" value="ECO:0007669"/>
    <property type="project" value="TreeGrafter"/>
</dbReference>
<evidence type="ECO:0000256" key="4">
    <source>
        <dbReference type="PIRNR" id="PIRNR011312"/>
    </source>
</evidence>
<accession>A0A3M7BC01</accession>
<evidence type="ECO:0000256" key="1">
    <source>
        <dbReference type="ARBA" id="ARBA00004123"/>
    </source>
</evidence>
<organism evidence="6 7">
    <name type="scientific">Hortaea werneckii</name>
    <name type="common">Black yeast</name>
    <name type="synonym">Cladosporium werneckii</name>
    <dbReference type="NCBI Taxonomy" id="91943"/>
    <lineage>
        <taxon>Eukaryota</taxon>
        <taxon>Fungi</taxon>
        <taxon>Dikarya</taxon>
        <taxon>Ascomycota</taxon>
        <taxon>Pezizomycotina</taxon>
        <taxon>Dothideomycetes</taxon>
        <taxon>Dothideomycetidae</taxon>
        <taxon>Mycosphaerellales</taxon>
        <taxon>Teratosphaeriaceae</taxon>
        <taxon>Hortaea</taxon>
    </lineage>
</organism>
<dbReference type="PANTHER" id="PTHR12900:SF0">
    <property type="entry name" value="CHECKPOINT PROTEIN"/>
    <property type="match status" value="1"/>
</dbReference>
<dbReference type="GO" id="GO:0006289">
    <property type="term" value="P:nucleotide-excision repair"/>
    <property type="evidence" value="ECO:0007669"/>
    <property type="project" value="TreeGrafter"/>
</dbReference>
<dbReference type="GO" id="GO:0031573">
    <property type="term" value="P:mitotic intra-S DNA damage checkpoint signaling"/>
    <property type="evidence" value="ECO:0007669"/>
    <property type="project" value="TreeGrafter"/>
</dbReference>
<dbReference type="OrthoDB" id="419537at2759"/>
<evidence type="ECO:0000256" key="2">
    <source>
        <dbReference type="ARBA" id="ARBA00005563"/>
    </source>
</evidence>
<dbReference type="GO" id="GO:0000723">
    <property type="term" value="P:telomere maintenance"/>
    <property type="evidence" value="ECO:0007669"/>
    <property type="project" value="TreeGrafter"/>
</dbReference>
<dbReference type="Gene3D" id="3.70.10.10">
    <property type="match status" value="1"/>
</dbReference>
<gene>
    <name evidence="6" type="ORF">D0865_13387</name>
</gene>
<comment type="caution">
    <text evidence="6">The sequence shown here is derived from an EMBL/GenBank/DDBJ whole genome shotgun (WGS) entry which is preliminary data.</text>
</comment>
<proteinExistence type="inferred from homology"/>
<evidence type="ECO:0000256" key="3">
    <source>
        <dbReference type="ARBA" id="ARBA00023242"/>
    </source>
</evidence>
<evidence type="ECO:0000313" key="6">
    <source>
        <dbReference type="EMBL" id="RMY37362.1"/>
    </source>
</evidence>
<dbReference type="VEuPathDB" id="FungiDB:BTJ68_14979"/>